<proteinExistence type="predicted"/>
<dbReference type="Proteomes" id="UP001151760">
    <property type="component" value="Unassembled WGS sequence"/>
</dbReference>
<gene>
    <name evidence="2" type="ORF">Tco_0703788</name>
</gene>
<evidence type="ECO:0000256" key="1">
    <source>
        <dbReference type="SAM" id="MobiDB-lite"/>
    </source>
</evidence>
<evidence type="ECO:0000313" key="2">
    <source>
        <dbReference type="EMBL" id="GJS70947.1"/>
    </source>
</evidence>
<organism evidence="2 3">
    <name type="scientific">Tanacetum coccineum</name>
    <dbReference type="NCBI Taxonomy" id="301880"/>
    <lineage>
        <taxon>Eukaryota</taxon>
        <taxon>Viridiplantae</taxon>
        <taxon>Streptophyta</taxon>
        <taxon>Embryophyta</taxon>
        <taxon>Tracheophyta</taxon>
        <taxon>Spermatophyta</taxon>
        <taxon>Magnoliopsida</taxon>
        <taxon>eudicotyledons</taxon>
        <taxon>Gunneridae</taxon>
        <taxon>Pentapetalae</taxon>
        <taxon>asterids</taxon>
        <taxon>campanulids</taxon>
        <taxon>Asterales</taxon>
        <taxon>Asteraceae</taxon>
        <taxon>Asteroideae</taxon>
        <taxon>Anthemideae</taxon>
        <taxon>Anthemidinae</taxon>
        <taxon>Tanacetum</taxon>
    </lineage>
</organism>
<reference evidence="2" key="1">
    <citation type="journal article" date="2022" name="Int. J. Mol. Sci.">
        <title>Draft Genome of Tanacetum Coccineum: Genomic Comparison of Closely Related Tanacetum-Family Plants.</title>
        <authorList>
            <person name="Yamashiro T."/>
            <person name="Shiraishi A."/>
            <person name="Nakayama K."/>
            <person name="Satake H."/>
        </authorList>
    </citation>
    <scope>NUCLEOTIDE SEQUENCE</scope>
</reference>
<comment type="caution">
    <text evidence="2">The sequence shown here is derived from an EMBL/GenBank/DDBJ whole genome shotgun (WGS) entry which is preliminary data.</text>
</comment>
<feature type="compositionally biased region" description="Basic and acidic residues" evidence="1">
    <location>
        <begin position="85"/>
        <end position="94"/>
    </location>
</feature>
<accession>A0ABQ4Y1N4</accession>
<reference evidence="2" key="2">
    <citation type="submission" date="2022-01" db="EMBL/GenBank/DDBJ databases">
        <authorList>
            <person name="Yamashiro T."/>
            <person name="Shiraishi A."/>
            <person name="Satake H."/>
            <person name="Nakayama K."/>
        </authorList>
    </citation>
    <scope>NUCLEOTIDE SEQUENCE</scope>
</reference>
<evidence type="ECO:0000313" key="3">
    <source>
        <dbReference type="Proteomes" id="UP001151760"/>
    </source>
</evidence>
<feature type="region of interest" description="Disordered" evidence="1">
    <location>
        <begin position="65"/>
        <end position="94"/>
    </location>
</feature>
<sequence>MPFTMRETYVDCNPKDLSVGLILNGLTSDFAGFVNNYNMHNMGKRFSEIDALLIEYEKDKGKCKVDDKGKDKQVYIPKPKNPKPSAKEHPTKDDTCHYCKEQETTLKKLQQGGSFKVTDDDSFDDNCLSLFMRQDDKKPFLQIVIKRATDLLLE</sequence>
<keyword evidence="3" id="KW-1185">Reference proteome</keyword>
<name>A0ABQ4Y1N4_9ASTR</name>
<protein>
    <submittedName>
        <fullName evidence="2">Uncharacterized protein</fullName>
    </submittedName>
</protein>
<dbReference type="EMBL" id="BQNB010009969">
    <property type="protein sequence ID" value="GJS70947.1"/>
    <property type="molecule type" value="Genomic_DNA"/>
</dbReference>